<dbReference type="Pfam" id="PF00571">
    <property type="entry name" value="CBS"/>
    <property type="match status" value="2"/>
</dbReference>
<sequence>MTVKAILDEKGRDVETISATETLGNAANLLADRKIGAVVVVSEAGKIQGILSERDIVRAVARRKGDCLGDAVSTVMTAKVKTCTEANTVNDVMEIMTAGRFRHLPVAENGKLIGIISIGDVVKKRIEDVVREADEIRNYIAAG</sequence>
<dbReference type="Proteomes" id="UP000221168">
    <property type="component" value="Unassembled WGS sequence"/>
</dbReference>
<dbReference type="PANTHER" id="PTHR43080">
    <property type="entry name" value="CBS DOMAIN-CONTAINING PROTEIN CBSX3, MITOCHONDRIAL"/>
    <property type="match status" value="1"/>
</dbReference>
<dbReference type="Gene3D" id="3.10.580.10">
    <property type="entry name" value="CBS-domain"/>
    <property type="match status" value="1"/>
</dbReference>
<dbReference type="CDD" id="cd04623">
    <property type="entry name" value="CBS_pair_bac_euk"/>
    <property type="match status" value="1"/>
</dbReference>
<dbReference type="EMBL" id="PDVP01000002">
    <property type="protein sequence ID" value="PHP68090.1"/>
    <property type="molecule type" value="Genomic_DNA"/>
</dbReference>
<evidence type="ECO:0000256" key="2">
    <source>
        <dbReference type="PROSITE-ProRule" id="PRU00703"/>
    </source>
</evidence>
<feature type="domain" description="CBS" evidence="3">
    <location>
        <begin position="10"/>
        <end position="67"/>
    </location>
</feature>
<evidence type="ECO:0000313" key="4">
    <source>
        <dbReference type="EMBL" id="PHP68090.1"/>
    </source>
</evidence>
<dbReference type="PROSITE" id="PS51371">
    <property type="entry name" value="CBS"/>
    <property type="match status" value="2"/>
</dbReference>
<dbReference type="InterPro" id="IPR046342">
    <property type="entry name" value="CBS_dom_sf"/>
</dbReference>
<dbReference type="InterPro" id="IPR044725">
    <property type="entry name" value="CBSX3_CBS_dom"/>
</dbReference>
<dbReference type="RefSeq" id="WP_099304545.1">
    <property type="nucleotide sequence ID" value="NZ_PDVP01000002.1"/>
</dbReference>
<gene>
    <name evidence="4" type="ORF">CSC94_05360</name>
</gene>
<dbReference type="OrthoDB" id="9807125at2"/>
<accession>A0A2G1QRK8</accession>
<dbReference type="SMART" id="SM00116">
    <property type="entry name" value="CBS"/>
    <property type="match status" value="2"/>
</dbReference>
<keyword evidence="1 2" id="KW-0129">CBS domain</keyword>
<dbReference type="InterPro" id="IPR000644">
    <property type="entry name" value="CBS_dom"/>
</dbReference>
<dbReference type="AlphaFoldDB" id="A0A2G1QRK8"/>
<evidence type="ECO:0000256" key="1">
    <source>
        <dbReference type="ARBA" id="ARBA00023122"/>
    </source>
</evidence>
<dbReference type="InterPro" id="IPR051257">
    <property type="entry name" value="Diverse_CBS-Domain"/>
</dbReference>
<evidence type="ECO:0000259" key="3">
    <source>
        <dbReference type="PROSITE" id="PS51371"/>
    </source>
</evidence>
<protein>
    <submittedName>
        <fullName evidence="4">Inosine-5-monophosphate dehydrogenase</fullName>
    </submittedName>
</protein>
<proteinExistence type="predicted"/>
<evidence type="ECO:0000313" key="5">
    <source>
        <dbReference type="Proteomes" id="UP000221168"/>
    </source>
</evidence>
<comment type="caution">
    <text evidence="4">The sequence shown here is derived from an EMBL/GenBank/DDBJ whole genome shotgun (WGS) entry which is preliminary data.</text>
</comment>
<keyword evidence="5" id="KW-1185">Reference proteome</keyword>
<reference evidence="4 5" key="1">
    <citation type="submission" date="2017-10" db="EMBL/GenBank/DDBJ databases">
        <title>Sedimentibacterium mangrovi gen. nov., sp. nov., a novel member of family Phyllobacteriacea isolated from mangrove sediment.</title>
        <authorList>
            <person name="Liao H."/>
            <person name="Tian Y."/>
        </authorList>
    </citation>
    <scope>NUCLEOTIDE SEQUENCE [LARGE SCALE GENOMIC DNA]</scope>
    <source>
        <strain evidence="4 5">X9-2-2</strain>
    </source>
</reference>
<feature type="domain" description="CBS" evidence="3">
    <location>
        <begin position="76"/>
        <end position="135"/>
    </location>
</feature>
<dbReference type="PANTHER" id="PTHR43080:SF2">
    <property type="entry name" value="CBS DOMAIN-CONTAINING PROTEIN"/>
    <property type="match status" value="1"/>
</dbReference>
<dbReference type="SUPFAM" id="SSF54631">
    <property type="entry name" value="CBS-domain pair"/>
    <property type="match status" value="1"/>
</dbReference>
<name>A0A2G1QRK8_9HYPH</name>
<organism evidence="4 5">
    <name type="scientific">Zhengella mangrovi</name>
    <dbReference type="NCBI Taxonomy" id="1982044"/>
    <lineage>
        <taxon>Bacteria</taxon>
        <taxon>Pseudomonadati</taxon>
        <taxon>Pseudomonadota</taxon>
        <taxon>Alphaproteobacteria</taxon>
        <taxon>Hyphomicrobiales</taxon>
        <taxon>Notoacmeibacteraceae</taxon>
        <taxon>Zhengella</taxon>
    </lineage>
</organism>